<organism evidence="1 2">
    <name type="scientific">Diphasiastrum complanatum</name>
    <name type="common">Issler's clubmoss</name>
    <name type="synonym">Lycopodium complanatum</name>
    <dbReference type="NCBI Taxonomy" id="34168"/>
    <lineage>
        <taxon>Eukaryota</taxon>
        <taxon>Viridiplantae</taxon>
        <taxon>Streptophyta</taxon>
        <taxon>Embryophyta</taxon>
        <taxon>Tracheophyta</taxon>
        <taxon>Lycopodiopsida</taxon>
        <taxon>Lycopodiales</taxon>
        <taxon>Lycopodiaceae</taxon>
        <taxon>Lycopodioideae</taxon>
        <taxon>Diphasiastrum</taxon>
    </lineage>
</organism>
<evidence type="ECO:0000313" key="1">
    <source>
        <dbReference type="EMBL" id="KAJ7549187.1"/>
    </source>
</evidence>
<protein>
    <submittedName>
        <fullName evidence="1">Uncharacterized protein</fullName>
    </submittedName>
</protein>
<reference evidence="2" key="1">
    <citation type="journal article" date="2024" name="Proc. Natl. Acad. Sci. U.S.A.">
        <title>Extraordinary preservation of gene collinearity over three hundred million years revealed in homosporous lycophytes.</title>
        <authorList>
            <person name="Li C."/>
            <person name="Wickell D."/>
            <person name="Kuo L.Y."/>
            <person name="Chen X."/>
            <person name="Nie B."/>
            <person name="Liao X."/>
            <person name="Peng D."/>
            <person name="Ji J."/>
            <person name="Jenkins J."/>
            <person name="Williams M."/>
            <person name="Shu S."/>
            <person name="Plott C."/>
            <person name="Barry K."/>
            <person name="Rajasekar S."/>
            <person name="Grimwood J."/>
            <person name="Han X."/>
            <person name="Sun S."/>
            <person name="Hou Z."/>
            <person name="He W."/>
            <person name="Dai G."/>
            <person name="Sun C."/>
            <person name="Schmutz J."/>
            <person name="Leebens-Mack J.H."/>
            <person name="Li F.W."/>
            <person name="Wang L."/>
        </authorList>
    </citation>
    <scope>NUCLEOTIDE SEQUENCE [LARGE SCALE GENOMIC DNA]</scope>
    <source>
        <strain evidence="2">cv. PW_Plant_1</strain>
    </source>
</reference>
<dbReference type="EMBL" id="CM055098">
    <property type="protein sequence ID" value="KAJ7549187.1"/>
    <property type="molecule type" value="Genomic_DNA"/>
</dbReference>
<proteinExistence type="predicted"/>
<accession>A0ACC2D4M1</accession>
<name>A0ACC2D4M1_DIPCM</name>
<evidence type="ECO:0000313" key="2">
    <source>
        <dbReference type="Proteomes" id="UP001162992"/>
    </source>
</evidence>
<comment type="caution">
    <text evidence="1">The sequence shown here is derived from an EMBL/GenBank/DDBJ whole genome shotgun (WGS) entry which is preliminary data.</text>
</comment>
<dbReference type="Proteomes" id="UP001162992">
    <property type="component" value="Chromosome 7"/>
</dbReference>
<gene>
    <name evidence="1" type="ORF">O6H91_07G044400</name>
</gene>
<keyword evidence="2" id="KW-1185">Reference proteome</keyword>
<sequence>MAAQGLLFCGCSNGLSLSALSNDPLHHPLYPTLRGGSSSSTIRLQKPRMRVCIGKRAIFTLDDSAIRVGLIWAVVGMVKPGNAGNSGKWQNKLNGSLERLLNKSKGVIDPDKNRIICYTALKEWKKVYRKNIREWLFILEDVFNGRNVSSAEEDEVLPLALGSFSNLANRAIIREAERLANDLPQVGNLSKTNSNISRVSSQFDADRSEGNETYLRSMVCSASAIVQNTSPFIRYLAGSFVLFYGLCFVWGCCIVFSSRMQTSNEKEVSEKDLRLTRIRHMKSELSGEVELSEAAAQKQARNSSRIVLGAKLVMEDDEAFRKSILEIRHMAMQARLAEQQDKEVPYADSLPTRSSDAVIEGASSEESNRTEILNSNVNNTILNLSSSQLTSLAKQLDDVRKLSLNATNHLKDAEESSTGFESDEKNAFSRSSGDNFNQGSMSDMQEPNKSLSRLLDEDVQKQSLRESSRDKNGRSASPTCSARLRVKPRVIFSVEEAKARLAAKKGKTNDENLLQKSTARPSHIKAKHVQKLKSEHDDADDFLPQKQISGQEGDPRTFVESPRNGAVLGANFVNQQLDEGKIGESNLPFKKQPVISSSGSGSSTIQDQQQKAKYQQVKGHLQNVKLGSPGRAFKSNQKATEVEEAFRKQETGKAPGASEKLHKEEQFTWMKDDVLREIVFKVRANEHAGKDPFHGLGSEEQFLFFKGLEKKFEQEEERVKHRIKERVDNLDNGANDPSEVYEVKHKGPKKAPKTDDSEKFQSDLIRQKTDSKPPPFSHTSSSMPAASSSTETSKELFENSYNEKLLSKDKVARHNFTKSSSPVITRSGGAATSASKSSSPIITRSGGAANFSENSSKNPWQHTKKWGKELQMKYDTETDRETRALMKSIGKDLDRWITEEEIDEAYDLLSKGAAGEEEYVRRNYEKTKAKIKQQKELFGSEALISKYREYQPEKEDELWWFDLPYVLCLGLQMTESNEVRGGLYSLDMSVDLEGSDKEKTNFQTIAFQDRQEALNFCYFLKSQHEKVSFNRVEIVPYSPKELYNEAKAEAFHVTVIRKGQLQLVPGKSLEEVEQRIIEIGTASYWNKRYCGHAIDMHAVLKEGFGHGRSSS</sequence>